<accession>A0A210QFA9</accession>
<protein>
    <submittedName>
        <fullName evidence="1">Uncharacterized protein</fullName>
    </submittedName>
</protein>
<dbReference type="EMBL" id="NEDP02003953">
    <property type="protein sequence ID" value="OWF47311.1"/>
    <property type="molecule type" value="Genomic_DNA"/>
</dbReference>
<evidence type="ECO:0000313" key="2">
    <source>
        <dbReference type="Proteomes" id="UP000242188"/>
    </source>
</evidence>
<evidence type="ECO:0000313" key="1">
    <source>
        <dbReference type="EMBL" id="OWF47311.1"/>
    </source>
</evidence>
<sequence>MEKARKKTPNFRIQIPGDENAKRNILDGLQKVRDILCRNLRHPVNNCDIMESLLHNYLHDKEKEKDNTIPNFCTFKQTEKKDVDQKIFLTAESSVTRLCEVAGDHSKICEGKLAMKKITLKGHATSIRLSCTKDKHHSIFWSSSPYLPDNYFFVNYRVFHGKECSGILPIQYKRFTEGTGLGQLTKDKRKTYFDKYKNLVSMKTKCPLPMRWMRNVLAMNNKMKELTS</sequence>
<reference evidence="1 2" key="1">
    <citation type="journal article" date="2017" name="Nat. Ecol. Evol.">
        <title>Scallop genome provides insights into evolution of bilaterian karyotype and development.</title>
        <authorList>
            <person name="Wang S."/>
            <person name="Zhang J."/>
            <person name="Jiao W."/>
            <person name="Li J."/>
            <person name="Xun X."/>
            <person name="Sun Y."/>
            <person name="Guo X."/>
            <person name="Huan P."/>
            <person name="Dong B."/>
            <person name="Zhang L."/>
            <person name="Hu X."/>
            <person name="Sun X."/>
            <person name="Wang J."/>
            <person name="Zhao C."/>
            <person name="Wang Y."/>
            <person name="Wang D."/>
            <person name="Huang X."/>
            <person name="Wang R."/>
            <person name="Lv J."/>
            <person name="Li Y."/>
            <person name="Zhang Z."/>
            <person name="Liu B."/>
            <person name="Lu W."/>
            <person name="Hui Y."/>
            <person name="Liang J."/>
            <person name="Zhou Z."/>
            <person name="Hou R."/>
            <person name="Li X."/>
            <person name="Liu Y."/>
            <person name="Li H."/>
            <person name="Ning X."/>
            <person name="Lin Y."/>
            <person name="Zhao L."/>
            <person name="Xing Q."/>
            <person name="Dou J."/>
            <person name="Li Y."/>
            <person name="Mao J."/>
            <person name="Guo H."/>
            <person name="Dou H."/>
            <person name="Li T."/>
            <person name="Mu C."/>
            <person name="Jiang W."/>
            <person name="Fu Q."/>
            <person name="Fu X."/>
            <person name="Miao Y."/>
            <person name="Liu J."/>
            <person name="Yu Q."/>
            <person name="Li R."/>
            <person name="Liao H."/>
            <person name="Li X."/>
            <person name="Kong Y."/>
            <person name="Jiang Z."/>
            <person name="Chourrout D."/>
            <person name="Li R."/>
            <person name="Bao Z."/>
        </authorList>
    </citation>
    <scope>NUCLEOTIDE SEQUENCE [LARGE SCALE GENOMIC DNA]</scope>
    <source>
        <strain evidence="1 2">PY_sf001</strain>
    </source>
</reference>
<gene>
    <name evidence="1" type="ORF">KP79_PYT23454</name>
</gene>
<dbReference type="Proteomes" id="UP000242188">
    <property type="component" value="Unassembled WGS sequence"/>
</dbReference>
<keyword evidence="2" id="KW-1185">Reference proteome</keyword>
<comment type="caution">
    <text evidence="1">The sequence shown here is derived from an EMBL/GenBank/DDBJ whole genome shotgun (WGS) entry which is preliminary data.</text>
</comment>
<organism evidence="1 2">
    <name type="scientific">Mizuhopecten yessoensis</name>
    <name type="common">Japanese scallop</name>
    <name type="synonym">Patinopecten yessoensis</name>
    <dbReference type="NCBI Taxonomy" id="6573"/>
    <lineage>
        <taxon>Eukaryota</taxon>
        <taxon>Metazoa</taxon>
        <taxon>Spiralia</taxon>
        <taxon>Lophotrochozoa</taxon>
        <taxon>Mollusca</taxon>
        <taxon>Bivalvia</taxon>
        <taxon>Autobranchia</taxon>
        <taxon>Pteriomorphia</taxon>
        <taxon>Pectinida</taxon>
        <taxon>Pectinoidea</taxon>
        <taxon>Pectinidae</taxon>
        <taxon>Mizuhopecten</taxon>
    </lineage>
</organism>
<dbReference type="AlphaFoldDB" id="A0A210QFA9"/>
<name>A0A210QFA9_MIZYE</name>
<proteinExistence type="predicted"/>